<reference evidence="2" key="2">
    <citation type="journal article" date="2022" name="Elife">
        <title>Obligate sexual reproduction of a homothallic fungus closely related to the Cryptococcus pathogenic species complex.</title>
        <authorList>
            <person name="Passer A.R."/>
            <person name="Clancey S.A."/>
            <person name="Shea T."/>
            <person name="David-Palma M."/>
            <person name="Averette A.F."/>
            <person name="Boekhout T."/>
            <person name="Porcel B.M."/>
            <person name="Nowrousian M."/>
            <person name="Cuomo C.A."/>
            <person name="Sun S."/>
            <person name="Heitman J."/>
            <person name="Coelho M.A."/>
        </authorList>
    </citation>
    <scope>NUCLEOTIDE SEQUENCE</scope>
    <source>
        <strain evidence="2">CBS 7841</strain>
    </source>
</reference>
<reference evidence="2" key="3">
    <citation type="submission" date="2024-01" db="EMBL/GenBank/DDBJ databases">
        <authorList>
            <person name="Coelho M.A."/>
            <person name="David-Palma M."/>
            <person name="Shea T."/>
            <person name="Sun S."/>
            <person name="Cuomo C.A."/>
            <person name="Heitman J."/>
        </authorList>
    </citation>
    <scope>NUCLEOTIDE SEQUENCE</scope>
    <source>
        <strain evidence="2">CBS 7841</strain>
    </source>
</reference>
<dbReference type="AlphaFoldDB" id="A0AAJ8JQZ0"/>
<feature type="compositionally biased region" description="Polar residues" evidence="1">
    <location>
        <begin position="414"/>
        <end position="424"/>
    </location>
</feature>
<dbReference type="Proteomes" id="UP000094043">
    <property type="component" value="Chromosome 2"/>
</dbReference>
<gene>
    <name evidence="2" type="ORF">L203_101984</name>
</gene>
<dbReference type="GeneID" id="91086196"/>
<name>A0AAJ8JQZ0_9TREE</name>
<proteinExistence type="predicted"/>
<organism evidence="2 3">
    <name type="scientific">Cryptococcus depauperatus CBS 7841</name>
    <dbReference type="NCBI Taxonomy" id="1295531"/>
    <lineage>
        <taxon>Eukaryota</taxon>
        <taxon>Fungi</taxon>
        <taxon>Dikarya</taxon>
        <taxon>Basidiomycota</taxon>
        <taxon>Agaricomycotina</taxon>
        <taxon>Tremellomycetes</taxon>
        <taxon>Tremellales</taxon>
        <taxon>Cryptococcaceae</taxon>
        <taxon>Cryptococcus</taxon>
    </lineage>
</organism>
<keyword evidence="3" id="KW-1185">Reference proteome</keyword>
<feature type="compositionally biased region" description="Polar residues" evidence="1">
    <location>
        <begin position="460"/>
        <end position="485"/>
    </location>
</feature>
<protein>
    <submittedName>
        <fullName evidence="2">Uncharacterized protein</fullName>
    </submittedName>
</protein>
<evidence type="ECO:0000256" key="1">
    <source>
        <dbReference type="SAM" id="MobiDB-lite"/>
    </source>
</evidence>
<evidence type="ECO:0000313" key="2">
    <source>
        <dbReference type="EMBL" id="WVN86811.1"/>
    </source>
</evidence>
<reference evidence="2" key="1">
    <citation type="submission" date="2016-06" db="EMBL/GenBank/DDBJ databases">
        <authorList>
            <person name="Cuomo C."/>
            <person name="Litvintseva A."/>
            <person name="Heitman J."/>
            <person name="Chen Y."/>
            <person name="Sun S."/>
            <person name="Springer D."/>
            <person name="Dromer F."/>
            <person name="Young S."/>
            <person name="Zeng Q."/>
            <person name="Chapman S."/>
            <person name="Gujja S."/>
            <person name="Saif S."/>
            <person name="Birren B."/>
        </authorList>
    </citation>
    <scope>NUCLEOTIDE SEQUENCE</scope>
    <source>
        <strain evidence="2">CBS 7841</strain>
    </source>
</reference>
<dbReference type="RefSeq" id="XP_066067511.1">
    <property type="nucleotide sequence ID" value="XM_066211414.1"/>
</dbReference>
<evidence type="ECO:0000313" key="3">
    <source>
        <dbReference type="Proteomes" id="UP000094043"/>
    </source>
</evidence>
<dbReference type="KEGG" id="cdep:91086196"/>
<feature type="region of interest" description="Disordered" evidence="1">
    <location>
        <begin position="414"/>
        <end position="496"/>
    </location>
</feature>
<dbReference type="EMBL" id="CP143785">
    <property type="protein sequence ID" value="WVN86811.1"/>
    <property type="molecule type" value="Genomic_DNA"/>
</dbReference>
<feature type="region of interest" description="Disordered" evidence="1">
    <location>
        <begin position="522"/>
        <end position="552"/>
    </location>
</feature>
<sequence length="552" mass="61102">MARNLPSPLDTILSLHLPPDFEQTEENTLGYLLQQPDLSWDQLVDVIHLFSENVLSPVRYPNPVPPRASFNIAPPPLPSQFPPHAIYNFCGILYSLLLKTEPITALSDHFAAERWALVQHTSRGVDWFTGAVDFREASKWLQTNKQKHLLKHMVSENQLGGLFCRELRLHSGYASPISLHSAITQKCSRIPALTESILRRASLKMGRWKETRANRYKGGFGLVARGVKPNEAYSLTPTFGPMWDSSKSSAEQGYYSTVEAMHEKARHCSWTRKMQVSISERAGNDWQGCVEQNLTEKNRNITEVENILEQNAELIGELQAWQDIRYTRGTAEVTERENLVANELTNSLSRLIQSIAPSAIVSEHALKPGWSHQIAQRLISSPFPSIRGILDPRRIQAIHDTTTIQIMDSTVISSNATDNSSNPNLPFHAPPSAKANGMLPPQFNAPPPHILPTSGPHTYAPTSNYSTPSSGTHPSHQQQPTSQVRPSPYPYSQAPSISSVRGLTGVQPINAYMRPIPGPSSLRQGLSQTPHMVPSSASGNYGNTAGLNNGFM</sequence>
<accession>A0AAJ8JQZ0</accession>